<dbReference type="Pfam" id="PF03092">
    <property type="entry name" value="BT1"/>
    <property type="match status" value="1"/>
</dbReference>
<reference evidence="10" key="2">
    <citation type="submission" date="2012-11" db="EMBL/GenBank/DDBJ databases">
        <authorList>
            <person name="Kuo A."/>
            <person name="Curtis B.A."/>
            <person name="Tanifuji G."/>
            <person name="Burki F."/>
            <person name="Gruber A."/>
            <person name="Irimia M."/>
            <person name="Maruyama S."/>
            <person name="Arias M.C."/>
            <person name="Ball S.G."/>
            <person name="Gile G.H."/>
            <person name="Hirakawa Y."/>
            <person name="Hopkins J.F."/>
            <person name="Rensing S.A."/>
            <person name="Schmutz J."/>
            <person name="Symeonidi A."/>
            <person name="Elias M."/>
            <person name="Eveleigh R.J."/>
            <person name="Herman E.K."/>
            <person name="Klute M.J."/>
            <person name="Nakayama T."/>
            <person name="Obornik M."/>
            <person name="Reyes-Prieto A."/>
            <person name="Armbrust E.V."/>
            <person name="Aves S.J."/>
            <person name="Beiko R.G."/>
            <person name="Coutinho P."/>
            <person name="Dacks J.B."/>
            <person name="Durnford D.G."/>
            <person name="Fast N.M."/>
            <person name="Green B.R."/>
            <person name="Grisdale C."/>
            <person name="Hempe F."/>
            <person name="Henrissat B."/>
            <person name="Hoppner M.P."/>
            <person name="Ishida K.-I."/>
            <person name="Kim E."/>
            <person name="Koreny L."/>
            <person name="Kroth P.G."/>
            <person name="Liu Y."/>
            <person name="Malik S.-B."/>
            <person name="Maier U.G."/>
            <person name="McRose D."/>
            <person name="Mock T."/>
            <person name="Neilson J.A."/>
            <person name="Onodera N.T."/>
            <person name="Poole A.M."/>
            <person name="Pritham E.J."/>
            <person name="Richards T.A."/>
            <person name="Rocap G."/>
            <person name="Roy S.W."/>
            <person name="Sarai C."/>
            <person name="Schaack S."/>
            <person name="Shirato S."/>
            <person name="Slamovits C.H."/>
            <person name="Spencer D.F."/>
            <person name="Suzuki S."/>
            <person name="Worden A.Z."/>
            <person name="Zauner S."/>
            <person name="Barry K."/>
            <person name="Bell C."/>
            <person name="Bharti A.K."/>
            <person name="Crow J.A."/>
            <person name="Grimwood J."/>
            <person name="Kramer R."/>
            <person name="Lindquist E."/>
            <person name="Lucas S."/>
            <person name="Salamov A."/>
            <person name="McFadden G.I."/>
            <person name="Lane C.E."/>
            <person name="Keeling P.J."/>
            <person name="Gray M.W."/>
            <person name="Grigoriev I.V."/>
            <person name="Archibald J.M."/>
        </authorList>
    </citation>
    <scope>NUCLEOTIDE SEQUENCE</scope>
    <source>
        <strain evidence="10">CCMP2712</strain>
    </source>
</reference>
<dbReference type="KEGG" id="gtt:GUITHDRAFT_74385"/>
<dbReference type="OMA" id="VYEVSYY"/>
<dbReference type="Proteomes" id="UP000011087">
    <property type="component" value="Unassembled WGS sequence"/>
</dbReference>
<evidence type="ECO:0000313" key="9">
    <source>
        <dbReference type="EnsemblProtists" id="EKX41892"/>
    </source>
</evidence>
<keyword evidence="10" id="KW-1185">Reference proteome</keyword>
<evidence type="ECO:0000256" key="5">
    <source>
        <dbReference type="ARBA" id="ARBA00023136"/>
    </source>
</evidence>
<feature type="transmembrane region" description="Helical" evidence="6">
    <location>
        <begin position="433"/>
        <end position="456"/>
    </location>
</feature>
<feature type="signal peptide" evidence="7">
    <location>
        <begin position="1"/>
        <end position="21"/>
    </location>
</feature>
<organism evidence="8">
    <name type="scientific">Guillardia theta (strain CCMP2712)</name>
    <name type="common">Cryptophyte</name>
    <dbReference type="NCBI Taxonomy" id="905079"/>
    <lineage>
        <taxon>Eukaryota</taxon>
        <taxon>Cryptophyceae</taxon>
        <taxon>Pyrenomonadales</taxon>
        <taxon>Geminigeraceae</taxon>
        <taxon>Guillardia</taxon>
    </lineage>
</organism>
<dbReference type="PaxDb" id="55529-EKX41892"/>
<evidence type="ECO:0000313" key="10">
    <source>
        <dbReference type="Proteomes" id="UP000011087"/>
    </source>
</evidence>
<gene>
    <name evidence="8" type="ORF">GUITHDRAFT_74385</name>
</gene>
<dbReference type="EnsemblProtists" id="EKX41892">
    <property type="protein sequence ID" value="EKX41892"/>
    <property type="gene ID" value="GUITHDRAFT_74385"/>
</dbReference>
<dbReference type="InterPro" id="IPR039309">
    <property type="entry name" value="BT1"/>
</dbReference>
<evidence type="ECO:0000256" key="3">
    <source>
        <dbReference type="ARBA" id="ARBA00022692"/>
    </source>
</evidence>
<keyword evidence="2" id="KW-0813">Transport</keyword>
<protein>
    <recommendedName>
        <fullName evidence="11">Folate/biopterin transporter</fullName>
    </recommendedName>
</protein>
<feature type="transmembrane region" description="Helical" evidence="6">
    <location>
        <begin position="199"/>
        <end position="222"/>
    </location>
</feature>
<feature type="transmembrane region" description="Helical" evidence="6">
    <location>
        <begin position="254"/>
        <end position="271"/>
    </location>
</feature>
<evidence type="ECO:0000256" key="1">
    <source>
        <dbReference type="ARBA" id="ARBA00004141"/>
    </source>
</evidence>
<reference evidence="8 10" key="1">
    <citation type="journal article" date="2012" name="Nature">
        <title>Algal genomes reveal evolutionary mosaicism and the fate of nucleomorphs.</title>
        <authorList>
            <consortium name="DOE Joint Genome Institute"/>
            <person name="Curtis B.A."/>
            <person name="Tanifuji G."/>
            <person name="Burki F."/>
            <person name="Gruber A."/>
            <person name="Irimia M."/>
            <person name="Maruyama S."/>
            <person name="Arias M.C."/>
            <person name="Ball S.G."/>
            <person name="Gile G.H."/>
            <person name="Hirakawa Y."/>
            <person name="Hopkins J.F."/>
            <person name="Kuo A."/>
            <person name="Rensing S.A."/>
            <person name="Schmutz J."/>
            <person name="Symeonidi A."/>
            <person name="Elias M."/>
            <person name="Eveleigh R.J."/>
            <person name="Herman E.K."/>
            <person name="Klute M.J."/>
            <person name="Nakayama T."/>
            <person name="Obornik M."/>
            <person name="Reyes-Prieto A."/>
            <person name="Armbrust E.V."/>
            <person name="Aves S.J."/>
            <person name="Beiko R.G."/>
            <person name="Coutinho P."/>
            <person name="Dacks J.B."/>
            <person name="Durnford D.G."/>
            <person name="Fast N.M."/>
            <person name="Green B.R."/>
            <person name="Grisdale C.J."/>
            <person name="Hempel F."/>
            <person name="Henrissat B."/>
            <person name="Hoppner M.P."/>
            <person name="Ishida K."/>
            <person name="Kim E."/>
            <person name="Koreny L."/>
            <person name="Kroth P.G."/>
            <person name="Liu Y."/>
            <person name="Malik S.B."/>
            <person name="Maier U.G."/>
            <person name="McRose D."/>
            <person name="Mock T."/>
            <person name="Neilson J.A."/>
            <person name="Onodera N.T."/>
            <person name="Poole A.M."/>
            <person name="Pritham E.J."/>
            <person name="Richards T.A."/>
            <person name="Rocap G."/>
            <person name="Roy S.W."/>
            <person name="Sarai C."/>
            <person name="Schaack S."/>
            <person name="Shirato S."/>
            <person name="Slamovits C.H."/>
            <person name="Spencer D.F."/>
            <person name="Suzuki S."/>
            <person name="Worden A.Z."/>
            <person name="Zauner S."/>
            <person name="Barry K."/>
            <person name="Bell C."/>
            <person name="Bharti A.K."/>
            <person name="Crow J.A."/>
            <person name="Grimwood J."/>
            <person name="Kramer R."/>
            <person name="Lindquist E."/>
            <person name="Lucas S."/>
            <person name="Salamov A."/>
            <person name="McFadden G.I."/>
            <person name="Lane C.E."/>
            <person name="Keeling P.J."/>
            <person name="Gray M.W."/>
            <person name="Grigoriev I.V."/>
            <person name="Archibald J.M."/>
        </authorList>
    </citation>
    <scope>NUCLEOTIDE SEQUENCE</scope>
    <source>
        <strain evidence="8 10">CCMP2712</strain>
    </source>
</reference>
<feature type="transmembrane region" description="Helical" evidence="6">
    <location>
        <begin position="325"/>
        <end position="345"/>
    </location>
</feature>
<evidence type="ECO:0008006" key="11">
    <source>
        <dbReference type="Google" id="ProtNLM"/>
    </source>
</evidence>
<comment type="subcellular location">
    <subcellularLocation>
        <location evidence="1">Membrane</location>
        <topology evidence="1">Multi-pass membrane protein</topology>
    </subcellularLocation>
</comment>
<dbReference type="PANTHER" id="PTHR31585:SF51">
    <property type="entry name" value="TRANSPORTER, PUTATIVE-RELATED"/>
    <property type="match status" value="1"/>
</dbReference>
<name>L1J0R9_GUITC</name>
<feature type="transmembrane region" description="Helical" evidence="6">
    <location>
        <begin position="357"/>
        <end position="381"/>
    </location>
</feature>
<dbReference type="RefSeq" id="XP_005828872.1">
    <property type="nucleotide sequence ID" value="XM_005828815.1"/>
</dbReference>
<feature type="transmembrane region" description="Helical" evidence="6">
    <location>
        <begin position="228"/>
        <end position="247"/>
    </location>
</feature>
<dbReference type="EMBL" id="JH993020">
    <property type="protein sequence ID" value="EKX41892.1"/>
    <property type="molecule type" value="Genomic_DNA"/>
</dbReference>
<dbReference type="NCBIfam" id="TIGR00788">
    <property type="entry name" value="fbt"/>
    <property type="match status" value="1"/>
</dbReference>
<feature type="transmembrane region" description="Helical" evidence="6">
    <location>
        <begin position="66"/>
        <end position="84"/>
    </location>
</feature>
<evidence type="ECO:0000313" key="8">
    <source>
        <dbReference type="EMBL" id="EKX41892.1"/>
    </source>
</evidence>
<dbReference type="AlphaFoldDB" id="L1J0R9"/>
<dbReference type="PANTHER" id="PTHR31585">
    <property type="entry name" value="FOLATE-BIOPTERIN TRANSPORTER 1, CHLOROPLASTIC"/>
    <property type="match status" value="1"/>
</dbReference>
<keyword evidence="7" id="KW-0732">Signal</keyword>
<evidence type="ECO:0000256" key="2">
    <source>
        <dbReference type="ARBA" id="ARBA00022448"/>
    </source>
</evidence>
<dbReference type="GO" id="GO:0016020">
    <property type="term" value="C:membrane"/>
    <property type="evidence" value="ECO:0007669"/>
    <property type="project" value="UniProtKB-SubCell"/>
</dbReference>
<feature type="chain" id="PRO_5008770718" description="Folate/biopterin transporter" evidence="7">
    <location>
        <begin position="22"/>
        <end position="496"/>
    </location>
</feature>
<sequence>MYLLVKGLMLSVLGLVKLSYCKKTLKIDGSACQTMMVISSTPWAIKGSIGVLADAYPLFGYHKASYILVAAVIGSIGLFALATFPVTSAALSAILLFSVNLEIATSDLLCEGKYAELMQTKPKTGSTMVSYVWGCFQIGSLVAAMFVGPQLIVYKVLFWVLLPLAVSIIIPTSLGYLADERVAPEKEGIDMELIKTYPYIVAFCIIMAAVALGNAAIDIFFFEEHFWQMVYAISCSVFLSVLAFLWLPRQLAKCNFYMFMASVLYLNISGAQDFWFTADEQCVPGGPAFDYTYYNTYTSIVGAFTGWVGVVIFQNFMSGWTFRTLFWVTTVLQCVASASDLIIINRLNIAWGIPDKWFYMFGDAVIGPAVMMFALMPAVVLTSKLVPKGLESTTYALLAGFQNFGGVVSNQIGLYATQFAGVKTEAPCNFDNLGWLVGISHCLLPLLAIPLTFILIPNKLMTEMIIEDEASEPTLLQGALGKDEGRYIIRKLTFCE</sequence>
<evidence type="ECO:0000256" key="6">
    <source>
        <dbReference type="SAM" id="Phobius"/>
    </source>
</evidence>
<feature type="transmembrane region" description="Helical" evidence="6">
    <location>
        <begin position="158"/>
        <end position="178"/>
    </location>
</feature>
<keyword evidence="4 6" id="KW-1133">Transmembrane helix</keyword>
<dbReference type="HOGENOM" id="CLU_027837_0_0_1"/>
<dbReference type="GeneID" id="17298520"/>
<dbReference type="eggNOG" id="ENOG502QRK9">
    <property type="taxonomic scope" value="Eukaryota"/>
</dbReference>
<accession>L1J0R9</accession>
<keyword evidence="3 6" id="KW-0812">Transmembrane</keyword>
<dbReference type="OrthoDB" id="754047at2759"/>
<evidence type="ECO:0000256" key="7">
    <source>
        <dbReference type="SAM" id="SignalP"/>
    </source>
</evidence>
<dbReference type="STRING" id="905079.L1J0R9"/>
<reference evidence="9" key="3">
    <citation type="submission" date="2016-03" db="UniProtKB">
        <authorList>
            <consortium name="EnsemblProtists"/>
        </authorList>
    </citation>
    <scope>IDENTIFICATION</scope>
</reference>
<feature type="transmembrane region" description="Helical" evidence="6">
    <location>
        <begin position="131"/>
        <end position="152"/>
    </location>
</feature>
<proteinExistence type="predicted"/>
<keyword evidence="5 6" id="KW-0472">Membrane</keyword>
<feature type="transmembrane region" description="Helical" evidence="6">
    <location>
        <begin position="393"/>
        <end position="413"/>
    </location>
</feature>
<dbReference type="InterPro" id="IPR004324">
    <property type="entry name" value="FBT"/>
</dbReference>
<feature type="transmembrane region" description="Helical" evidence="6">
    <location>
        <begin position="291"/>
        <end position="313"/>
    </location>
</feature>
<evidence type="ECO:0000256" key="4">
    <source>
        <dbReference type="ARBA" id="ARBA00022989"/>
    </source>
</evidence>